<evidence type="ECO:0000256" key="2">
    <source>
        <dbReference type="SAM" id="Phobius"/>
    </source>
</evidence>
<feature type="transmembrane region" description="Helical" evidence="2">
    <location>
        <begin position="97"/>
        <end position="118"/>
    </location>
</feature>
<name>A0A841R586_9SPIO</name>
<proteinExistence type="predicted"/>
<evidence type="ECO:0000313" key="4">
    <source>
        <dbReference type="EMBL" id="MBB6478986.1"/>
    </source>
</evidence>
<keyword evidence="3" id="KW-0732">Signal</keyword>
<accession>A0A841R586</accession>
<keyword evidence="2" id="KW-0472">Membrane</keyword>
<dbReference type="PROSITE" id="PS51257">
    <property type="entry name" value="PROKAR_LIPOPROTEIN"/>
    <property type="match status" value="1"/>
</dbReference>
<dbReference type="AlphaFoldDB" id="A0A841R586"/>
<dbReference type="Proteomes" id="UP000587760">
    <property type="component" value="Unassembled WGS sequence"/>
</dbReference>
<comment type="caution">
    <text evidence="4">The sequence shown here is derived from an EMBL/GenBank/DDBJ whole genome shotgun (WGS) entry which is preliminary data.</text>
</comment>
<evidence type="ECO:0000256" key="3">
    <source>
        <dbReference type="SAM" id="SignalP"/>
    </source>
</evidence>
<feature type="signal peptide" evidence="3">
    <location>
        <begin position="1"/>
        <end position="18"/>
    </location>
</feature>
<evidence type="ECO:0000256" key="1">
    <source>
        <dbReference type="SAM" id="MobiDB-lite"/>
    </source>
</evidence>
<keyword evidence="5" id="KW-1185">Reference proteome</keyword>
<keyword evidence="2" id="KW-0812">Transmembrane</keyword>
<feature type="region of interest" description="Disordered" evidence="1">
    <location>
        <begin position="127"/>
        <end position="151"/>
    </location>
</feature>
<keyword evidence="2" id="KW-1133">Transmembrane helix</keyword>
<reference evidence="4 5" key="1">
    <citation type="submission" date="2020-08" db="EMBL/GenBank/DDBJ databases">
        <title>Genomic Encyclopedia of Type Strains, Phase IV (KMG-IV): sequencing the most valuable type-strain genomes for metagenomic binning, comparative biology and taxonomic classification.</title>
        <authorList>
            <person name="Goeker M."/>
        </authorList>
    </citation>
    <scope>NUCLEOTIDE SEQUENCE [LARGE SCALE GENOMIC DNA]</scope>
    <source>
        <strain evidence="4 5">DSM 2461</strain>
    </source>
</reference>
<evidence type="ECO:0008006" key="6">
    <source>
        <dbReference type="Google" id="ProtNLM"/>
    </source>
</evidence>
<gene>
    <name evidence="4" type="ORF">HNR50_000619</name>
</gene>
<organism evidence="4 5">
    <name type="scientific">Spirochaeta isovalerica</name>
    <dbReference type="NCBI Taxonomy" id="150"/>
    <lineage>
        <taxon>Bacteria</taxon>
        <taxon>Pseudomonadati</taxon>
        <taxon>Spirochaetota</taxon>
        <taxon>Spirochaetia</taxon>
        <taxon>Spirochaetales</taxon>
        <taxon>Spirochaetaceae</taxon>
        <taxon>Spirochaeta</taxon>
    </lineage>
</organism>
<dbReference type="EMBL" id="JACHGJ010000001">
    <property type="protein sequence ID" value="MBB6478986.1"/>
    <property type="molecule type" value="Genomic_DNA"/>
</dbReference>
<dbReference type="RefSeq" id="WP_184743578.1">
    <property type="nucleotide sequence ID" value="NZ_JACHGJ010000001.1"/>
</dbReference>
<feature type="chain" id="PRO_5032829654" description="Lipoprotein" evidence="3">
    <location>
        <begin position="19"/>
        <end position="151"/>
    </location>
</feature>
<protein>
    <recommendedName>
        <fullName evidence="6">Lipoprotein</fullName>
    </recommendedName>
</protein>
<evidence type="ECO:0000313" key="5">
    <source>
        <dbReference type="Proteomes" id="UP000587760"/>
    </source>
</evidence>
<sequence>MKSRIIAFVLLVSFTSMACFGQETDIPAPYRPDEFPQWTLDLRRAEIVTFGSFPLSFMVTALVYDLTYLAIDSYNYNNDSNLYDRASFASHRTQDDITRLLLISGGVSLTIGLADFIINKVKQKKAEREKQELNEQRNNNRNSTGDSETEN</sequence>